<protein>
    <submittedName>
        <fullName evidence="3">Uncharacterized protein</fullName>
    </submittedName>
</protein>
<keyword evidence="2" id="KW-0812">Transmembrane</keyword>
<dbReference type="Proteomes" id="UP001157160">
    <property type="component" value="Unassembled WGS sequence"/>
</dbReference>
<dbReference type="AlphaFoldDB" id="A0AA37ULA8"/>
<sequence length="345" mass="36268">MQWWSDFLDWASTGEGLRTLAQTALPFLAIVLAGIIAAVIGRAAIRHSLGLAEQELTRGVLAAVIGAGRQYAVWDTLTTAEQQYAAIAAAEAEVRLRMLPRVGAEAAADWALHELEELKRNSIDFGRSSEAGFAEFRDRLVEWHFRPRKARKLFLQDLERWRFERSEENDKAADQQRKWQQEQQTRPAPTASDLANRLAARDQERASGQAPTQAAPVATASTATASPATGAAASPREDGASASAATGAAASPREDGVSASAAAPATAAPAPSTPAYDEPAPVPTSLPGTAPQAAPADANATAPYQPVATPRPSASSVTSPADATDTGVVVEATDPPKSAFGRNQD</sequence>
<comment type="caution">
    <text evidence="3">The sequence shown here is derived from an EMBL/GenBank/DDBJ whole genome shotgun (WGS) entry which is preliminary data.</text>
</comment>
<dbReference type="RefSeq" id="WP_284231907.1">
    <property type="nucleotide sequence ID" value="NZ_BSUL01000001.1"/>
</dbReference>
<keyword evidence="2" id="KW-0472">Membrane</keyword>
<feature type="compositionally biased region" description="Polar residues" evidence="1">
    <location>
        <begin position="312"/>
        <end position="321"/>
    </location>
</feature>
<feature type="transmembrane region" description="Helical" evidence="2">
    <location>
        <begin position="20"/>
        <end position="40"/>
    </location>
</feature>
<evidence type="ECO:0000256" key="1">
    <source>
        <dbReference type="SAM" id="MobiDB-lite"/>
    </source>
</evidence>
<feature type="compositionally biased region" description="Low complexity" evidence="1">
    <location>
        <begin position="287"/>
        <end position="303"/>
    </location>
</feature>
<accession>A0AA37ULA8</accession>
<gene>
    <name evidence="3" type="ORF">GCM10025874_18400</name>
</gene>
<evidence type="ECO:0000313" key="3">
    <source>
        <dbReference type="EMBL" id="GMA28587.1"/>
    </source>
</evidence>
<feature type="compositionally biased region" description="Basic and acidic residues" evidence="1">
    <location>
        <begin position="165"/>
        <end position="180"/>
    </location>
</feature>
<name>A0AA37ULA8_9MICO</name>
<feature type="compositionally biased region" description="Low complexity" evidence="1">
    <location>
        <begin position="210"/>
        <end position="251"/>
    </location>
</feature>
<feature type="compositionally biased region" description="Low complexity" evidence="1">
    <location>
        <begin position="258"/>
        <end position="275"/>
    </location>
</feature>
<dbReference type="EMBL" id="BSUL01000001">
    <property type="protein sequence ID" value="GMA28587.1"/>
    <property type="molecule type" value="Genomic_DNA"/>
</dbReference>
<reference evidence="3 4" key="1">
    <citation type="journal article" date="2014" name="Int. J. Syst. Evol. Microbiol.">
        <title>Complete genome sequence of Corynebacterium casei LMG S-19264T (=DSM 44701T), isolated from a smear-ripened cheese.</title>
        <authorList>
            <consortium name="US DOE Joint Genome Institute (JGI-PGF)"/>
            <person name="Walter F."/>
            <person name="Albersmeier A."/>
            <person name="Kalinowski J."/>
            <person name="Ruckert C."/>
        </authorList>
    </citation>
    <scope>NUCLEOTIDE SEQUENCE [LARGE SCALE GENOMIC DNA]</scope>
    <source>
        <strain evidence="3 4">NBRC 112289</strain>
    </source>
</reference>
<organism evidence="3 4">
    <name type="scientific">Arenivirga flava</name>
    <dbReference type="NCBI Taxonomy" id="1930060"/>
    <lineage>
        <taxon>Bacteria</taxon>
        <taxon>Bacillati</taxon>
        <taxon>Actinomycetota</taxon>
        <taxon>Actinomycetes</taxon>
        <taxon>Micrococcales</taxon>
        <taxon>Microbacteriaceae</taxon>
        <taxon>Arenivirga</taxon>
    </lineage>
</organism>
<feature type="region of interest" description="Disordered" evidence="1">
    <location>
        <begin position="165"/>
        <end position="345"/>
    </location>
</feature>
<keyword evidence="4" id="KW-1185">Reference proteome</keyword>
<evidence type="ECO:0000313" key="4">
    <source>
        <dbReference type="Proteomes" id="UP001157160"/>
    </source>
</evidence>
<keyword evidence="2" id="KW-1133">Transmembrane helix</keyword>
<proteinExistence type="predicted"/>
<evidence type="ECO:0000256" key="2">
    <source>
        <dbReference type="SAM" id="Phobius"/>
    </source>
</evidence>